<evidence type="ECO:0000256" key="1">
    <source>
        <dbReference type="SAM" id="MobiDB-lite"/>
    </source>
</evidence>
<dbReference type="Pfam" id="PF00646">
    <property type="entry name" value="F-box"/>
    <property type="match status" value="1"/>
</dbReference>
<feature type="domain" description="F-box" evidence="2">
    <location>
        <begin position="13"/>
        <end position="59"/>
    </location>
</feature>
<reference evidence="3" key="2">
    <citation type="submission" date="2021-12" db="EMBL/GenBank/DDBJ databases">
        <title>Resequencing data analysis of finger millet.</title>
        <authorList>
            <person name="Hatakeyama M."/>
            <person name="Aluri S."/>
            <person name="Balachadran M.T."/>
            <person name="Sivarajan S.R."/>
            <person name="Poveda L."/>
            <person name="Shimizu-Inatsugi R."/>
            <person name="Schlapbach R."/>
            <person name="Sreeman S.M."/>
            <person name="Shimizu K.K."/>
        </authorList>
    </citation>
    <scope>NUCLEOTIDE SEQUENCE</scope>
</reference>
<comment type="caution">
    <text evidence="3">The sequence shown here is derived from an EMBL/GenBank/DDBJ whole genome shotgun (WGS) entry which is preliminary data.</text>
</comment>
<name>A0AAV5FGR1_ELECO</name>
<dbReference type="PANTHER" id="PTHR35546:SF105">
    <property type="entry name" value="OS05G0139200 PROTEIN"/>
    <property type="match status" value="1"/>
</dbReference>
<gene>
    <name evidence="3" type="primary">gb23640</name>
    <name evidence="3" type="ORF">PR202_gb23640</name>
</gene>
<dbReference type="SMART" id="SM00256">
    <property type="entry name" value="FBOX"/>
    <property type="match status" value="1"/>
</dbReference>
<proteinExistence type="predicted"/>
<dbReference type="Gene3D" id="1.20.1280.50">
    <property type="match status" value="1"/>
</dbReference>
<dbReference type="Pfam" id="PF24750">
    <property type="entry name" value="b-prop_At3g26010-like"/>
    <property type="match status" value="1"/>
</dbReference>
<dbReference type="EMBL" id="BQKI01000086">
    <property type="protein sequence ID" value="GJN34929.1"/>
    <property type="molecule type" value="Genomic_DNA"/>
</dbReference>
<protein>
    <recommendedName>
        <fullName evidence="2">F-box domain-containing protein</fullName>
    </recommendedName>
</protein>
<dbReference type="SUPFAM" id="SSF75011">
    <property type="entry name" value="3-carboxy-cis,cis-mucoante lactonizing enzyme"/>
    <property type="match status" value="1"/>
</dbReference>
<evidence type="ECO:0000313" key="3">
    <source>
        <dbReference type="EMBL" id="GJN34929.1"/>
    </source>
</evidence>
<reference evidence="3" key="1">
    <citation type="journal article" date="2018" name="DNA Res.">
        <title>Multiple hybrid de novo genome assembly of finger millet, an orphan allotetraploid crop.</title>
        <authorList>
            <person name="Hatakeyama M."/>
            <person name="Aluri S."/>
            <person name="Balachadran M.T."/>
            <person name="Sivarajan S.R."/>
            <person name="Patrignani A."/>
            <person name="Gruter S."/>
            <person name="Poveda L."/>
            <person name="Shimizu-Inatsugi R."/>
            <person name="Baeten J."/>
            <person name="Francoijs K.J."/>
            <person name="Nataraja K.N."/>
            <person name="Reddy Y.A.N."/>
            <person name="Phadnis S."/>
            <person name="Ravikumar R.L."/>
            <person name="Schlapbach R."/>
            <person name="Sreeman S.M."/>
            <person name="Shimizu K.K."/>
        </authorList>
    </citation>
    <scope>NUCLEOTIDE SEQUENCE</scope>
</reference>
<keyword evidence="4" id="KW-1185">Reference proteome</keyword>
<feature type="region of interest" description="Disordered" evidence="1">
    <location>
        <begin position="139"/>
        <end position="161"/>
    </location>
</feature>
<dbReference type="SUPFAM" id="SSF81383">
    <property type="entry name" value="F-box domain"/>
    <property type="match status" value="1"/>
</dbReference>
<sequence length="360" mass="40992">MAGCSSGNTSGGPSLMDRLTDDLLLEFFARVPYRSLRRFACVSRRWRDLIADPGNYRKLPQTLAGFSLQRPRTHPPLRAKFADSKEFDYLVINLATEKWVAVPISRRWSNKVQMARLGFEPAVSSHFHVFEFQFDWAEPENSDTEGDENSNSEDEEDGDGHVLGVKIYSSETGLWSYEQSNWSVDIKLNSDLNSVFVCGMLYVVATSSVIGAVDVDGRTWKIIGFPHGEDSHFMGTDPGFIHLSQGKLHLTNSDNTTHDKLVMWVLKDRNREKWTLKHTVSFKHLVRKSHVLFGADEFTVVAIHPDRNMVFFVFGRGKRLMSYDMNSWEVHMISHLGQNCFGQFVPYVPLFSESLADGQQ</sequence>
<dbReference type="InterPro" id="IPR056592">
    <property type="entry name" value="Beta-prop_At3g26010-like"/>
</dbReference>
<evidence type="ECO:0000313" key="4">
    <source>
        <dbReference type="Proteomes" id="UP001054889"/>
    </source>
</evidence>
<dbReference type="InterPro" id="IPR001810">
    <property type="entry name" value="F-box_dom"/>
</dbReference>
<dbReference type="InterPro" id="IPR055290">
    <property type="entry name" value="At3g26010-like"/>
</dbReference>
<dbReference type="AlphaFoldDB" id="A0AAV5FGR1"/>
<feature type="compositionally biased region" description="Acidic residues" evidence="1">
    <location>
        <begin position="139"/>
        <end position="158"/>
    </location>
</feature>
<dbReference type="PANTHER" id="PTHR35546">
    <property type="entry name" value="F-BOX PROTEIN INTERACTION DOMAIN PROTEIN-RELATED"/>
    <property type="match status" value="1"/>
</dbReference>
<dbReference type="PROSITE" id="PS50181">
    <property type="entry name" value="FBOX"/>
    <property type="match status" value="1"/>
</dbReference>
<accession>A0AAV5FGR1</accession>
<organism evidence="3 4">
    <name type="scientific">Eleusine coracana subsp. coracana</name>
    <dbReference type="NCBI Taxonomy" id="191504"/>
    <lineage>
        <taxon>Eukaryota</taxon>
        <taxon>Viridiplantae</taxon>
        <taxon>Streptophyta</taxon>
        <taxon>Embryophyta</taxon>
        <taxon>Tracheophyta</taxon>
        <taxon>Spermatophyta</taxon>
        <taxon>Magnoliopsida</taxon>
        <taxon>Liliopsida</taxon>
        <taxon>Poales</taxon>
        <taxon>Poaceae</taxon>
        <taxon>PACMAD clade</taxon>
        <taxon>Chloridoideae</taxon>
        <taxon>Cynodonteae</taxon>
        <taxon>Eleusininae</taxon>
        <taxon>Eleusine</taxon>
    </lineage>
</organism>
<dbReference type="Proteomes" id="UP001054889">
    <property type="component" value="Unassembled WGS sequence"/>
</dbReference>
<evidence type="ECO:0000259" key="2">
    <source>
        <dbReference type="PROSITE" id="PS50181"/>
    </source>
</evidence>
<dbReference type="InterPro" id="IPR036047">
    <property type="entry name" value="F-box-like_dom_sf"/>
</dbReference>